<dbReference type="AlphaFoldDB" id="A0A8S9KIW1"/>
<gene>
    <name evidence="1" type="ORF">F2Q70_00043992</name>
</gene>
<accession>A0A8S9KIW1</accession>
<comment type="caution">
    <text evidence="1">The sequence shown here is derived from an EMBL/GenBank/DDBJ whole genome shotgun (WGS) entry which is preliminary data.</text>
</comment>
<organism evidence="1">
    <name type="scientific">Brassica cretica</name>
    <name type="common">Mustard</name>
    <dbReference type="NCBI Taxonomy" id="69181"/>
    <lineage>
        <taxon>Eukaryota</taxon>
        <taxon>Viridiplantae</taxon>
        <taxon>Streptophyta</taxon>
        <taxon>Embryophyta</taxon>
        <taxon>Tracheophyta</taxon>
        <taxon>Spermatophyta</taxon>
        <taxon>Magnoliopsida</taxon>
        <taxon>eudicotyledons</taxon>
        <taxon>Gunneridae</taxon>
        <taxon>Pentapetalae</taxon>
        <taxon>rosids</taxon>
        <taxon>malvids</taxon>
        <taxon>Brassicales</taxon>
        <taxon>Brassicaceae</taxon>
        <taxon>Brassiceae</taxon>
        <taxon>Brassica</taxon>
    </lineage>
</organism>
<name>A0A8S9KIW1_BRACR</name>
<protein>
    <submittedName>
        <fullName evidence="1">Uncharacterized protein</fullName>
    </submittedName>
</protein>
<proteinExistence type="predicted"/>
<evidence type="ECO:0000313" key="1">
    <source>
        <dbReference type="EMBL" id="KAF2593737.1"/>
    </source>
</evidence>
<dbReference type="EMBL" id="QGKY02000164">
    <property type="protein sequence ID" value="KAF2593737.1"/>
    <property type="molecule type" value="Genomic_DNA"/>
</dbReference>
<sequence>MGCVLGTVGFEYGCRGEWRSREVTTVTNSDRKRMERIRGRVEMRREKDRQSIANVLEARGNQVEDVLGVVIAPNVLDVVIHKHLHNVNLLIDLRLEDMKGDEKKKS</sequence>
<reference evidence="1" key="1">
    <citation type="submission" date="2019-12" db="EMBL/GenBank/DDBJ databases">
        <title>Genome sequencing and annotation of Brassica cretica.</title>
        <authorList>
            <person name="Studholme D.J."/>
            <person name="Sarris P.F."/>
        </authorList>
    </citation>
    <scope>NUCLEOTIDE SEQUENCE</scope>
    <source>
        <strain evidence="1">PFS-102/07</strain>
        <tissue evidence="1">Leaf</tissue>
    </source>
</reference>